<feature type="signal peptide" evidence="2">
    <location>
        <begin position="1"/>
        <end position="22"/>
    </location>
</feature>
<feature type="domain" description="DUF5067" evidence="3">
    <location>
        <begin position="162"/>
        <end position="273"/>
    </location>
</feature>
<keyword evidence="6" id="KW-1185">Reference proteome</keyword>
<dbReference type="Gene3D" id="2.60.40.1240">
    <property type="match status" value="1"/>
</dbReference>
<evidence type="ECO:0000313" key="5">
    <source>
        <dbReference type="EMBL" id="WYJ93036.1"/>
    </source>
</evidence>
<reference evidence="4" key="1">
    <citation type="submission" date="2017-05" db="EMBL/GenBank/DDBJ databases">
        <title>The Genome Sequence of Enterococcus sp. 9D6_DIV0238.</title>
        <authorList>
            <consortium name="The Broad Institute Genomics Platform"/>
            <consortium name="The Broad Institute Genomic Center for Infectious Diseases"/>
            <person name="Earl A."/>
            <person name="Manson A."/>
            <person name="Schwartman J."/>
            <person name="Gilmore M."/>
            <person name="Abouelleil A."/>
            <person name="Cao P."/>
            <person name="Chapman S."/>
            <person name="Cusick C."/>
            <person name="Shea T."/>
            <person name="Young S."/>
            <person name="Neafsey D."/>
            <person name="Nusbaum C."/>
            <person name="Birren B."/>
        </authorList>
    </citation>
    <scope>NUCLEOTIDE SEQUENCE [LARGE SCALE GENOMIC DNA]</scope>
    <source>
        <strain evidence="4">9D6_DIV0238</strain>
    </source>
</reference>
<evidence type="ECO:0000313" key="6">
    <source>
        <dbReference type="Proteomes" id="UP000196151"/>
    </source>
</evidence>
<dbReference type="Proteomes" id="UP000196151">
    <property type="component" value="Chromosome"/>
</dbReference>
<reference evidence="5" key="3">
    <citation type="submission" date="2024-03" db="EMBL/GenBank/DDBJ databases">
        <title>The Genome Sequence of Enterococcus sp. DIV0238c.</title>
        <authorList>
            <consortium name="The Broad Institute Genomics Platform"/>
            <consortium name="The Broad Institute Microbial Omics Core"/>
            <consortium name="The Broad Institute Genomic Center for Infectious Diseases"/>
            <person name="Earl A."/>
            <person name="Manson A."/>
            <person name="Gilmore M."/>
            <person name="Schwartman J."/>
            <person name="Shea T."/>
            <person name="Abouelleil A."/>
            <person name="Cao P."/>
            <person name="Chapman S."/>
            <person name="Cusick C."/>
            <person name="Young S."/>
            <person name="Neafsey D."/>
            <person name="Nusbaum C."/>
            <person name="Birren B."/>
        </authorList>
    </citation>
    <scope>NUCLEOTIDE SEQUENCE</scope>
    <source>
        <strain evidence="5">9D6_DIV0238</strain>
    </source>
</reference>
<dbReference type="Pfam" id="PF16729">
    <property type="entry name" value="DUF5067"/>
    <property type="match status" value="1"/>
</dbReference>
<name>A0A200JGC6_9ENTE</name>
<dbReference type="EMBL" id="NIBQ01000001">
    <property type="protein sequence ID" value="OUZ35735.1"/>
    <property type="molecule type" value="Genomic_DNA"/>
</dbReference>
<gene>
    <name evidence="5" type="ORF">A5889_000515</name>
    <name evidence="4" type="ORF">A5889_001211</name>
</gene>
<evidence type="ECO:0000256" key="1">
    <source>
        <dbReference type="ARBA" id="ARBA00022729"/>
    </source>
</evidence>
<reference evidence="5" key="2">
    <citation type="submission" date="2017-05" db="EMBL/GenBank/DDBJ databases">
        <authorList>
            <consortium name="The Broad Institute Genomics Platform"/>
            <consortium name="The Broad Institute Genomic Center for Infectious Diseases"/>
            <person name="Earl A."/>
            <person name="Manson A."/>
            <person name="Schwartman J."/>
            <person name="Gilmore M."/>
            <person name="Abouelleil A."/>
            <person name="Cao P."/>
            <person name="Chapman S."/>
            <person name="Cusick C."/>
            <person name="Shea T."/>
            <person name="Young S."/>
            <person name="Neafsey D."/>
            <person name="Nusbaum C."/>
            <person name="Birren B."/>
        </authorList>
    </citation>
    <scope>NUCLEOTIDE SEQUENCE</scope>
    <source>
        <strain evidence="5">9D6_DIV0238</strain>
    </source>
</reference>
<dbReference type="RefSeq" id="WP_087640308.1">
    <property type="nucleotide sequence ID" value="NZ_CP147246.1"/>
</dbReference>
<dbReference type="AlphaFoldDB" id="A0A200JGC6"/>
<dbReference type="OrthoDB" id="2179075at2"/>
<evidence type="ECO:0000256" key="2">
    <source>
        <dbReference type="SAM" id="SignalP"/>
    </source>
</evidence>
<evidence type="ECO:0000313" key="4">
    <source>
        <dbReference type="EMBL" id="OUZ35735.1"/>
    </source>
</evidence>
<protein>
    <recommendedName>
        <fullName evidence="3">DUF5067 domain-containing protein</fullName>
    </recommendedName>
</protein>
<dbReference type="InterPro" id="IPR029050">
    <property type="entry name" value="Immunoprotect_excell_Ig-like"/>
</dbReference>
<organism evidence="4">
    <name type="scientific">Candidatus Enterococcus dunnyi</name>
    <dbReference type="NCBI Taxonomy" id="1834192"/>
    <lineage>
        <taxon>Bacteria</taxon>
        <taxon>Bacillati</taxon>
        <taxon>Bacillota</taxon>
        <taxon>Bacilli</taxon>
        <taxon>Lactobacillales</taxon>
        <taxon>Enterococcaceae</taxon>
        <taxon>Enterococcus</taxon>
    </lineage>
</organism>
<evidence type="ECO:0000259" key="3">
    <source>
        <dbReference type="Pfam" id="PF16729"/>
    </source>
</evidence>
<dbReference type="EMBL" id="CP147246">
    <property type="protein sequence ID" value="WYJ93036.1"/>
    <property type="molecule type" value="Genomic_DNA"/>
</dbReference>
<proteinExistence type="predicted"/>
<feature type="chain" id="PRO_5012374357" description="DUF5067 domain-containing protein" evidence="2">
    <location>
        <begin position="23"/>
        <end position="294"/>
    </location>
</feature>
<dbReference type="InterPro" id="IPR031989">
    <property type="entry name" value="DUF5067"/>
</dbReference>
<accession>A0A200JGC6</accession>
<sequence>MKNKWLLTVFVLLELLSMTACSKPINHVQDDGKTKVIKDSSIAQEQLYGELSSLVSFPKQIKMSDLFNKKISFVVKAQGEPYQIESKDKTLNGVWYIPVFMMRNPKKPIYLDVSNIKKEQWPKDGEILKVDGVPIGYLYTSYQNERLDLLDIKAQKIKKVVDSEKEVATKQIIETQTYRIEFNGVDSLLDSFNEASMIVYYHFKNKKQHAAISPLKTYFQFSQNNEVLEPTFISLDNELLDPKAINRDSLESGEEMLYYEVYKLKNEEIPVIVRTFDDEYTLLNELEMPIKKMK</sequence>
<keyword evidence="1 2" id="KW-0732">Signal</keyword>